<dbReference type="Gene3D" id="3.40.50.10540">
    <property type="entry name" value="Crotonobetainyl-coa:carnitine coa-transferase, domain 1"/>
    <property type="match status" value="1"/>
</dbReference>
<feature type="region of interest" description="Disordered" evidence="1">
    <location>
        <begin position="328"/>
        <end position="359"/>
    </location>
</feature>
<evidence type="ECO:0000256" key="1">
    <source>
        <dbReference type="SAM" id="MobiDB-lite"/>
    </source>
</evidence>
<name>A0ABP9EFP7_9GAMM</name>
<dbReference type="EMBL" id="BAABJZ010000006">
    <property type="protein sequence ID" value="GAA4875415.1"/>
    <property type="molecule type" value="Genomic_DNA"/>
</dbReference>
<organism evidence="2 3">
    <name type="scientific">Ferrimonas pelagia</name>
    <dbReference type="NCBI Taxonomy" id="1177826"/>
    <lineage>
        <taxon>Bacteria</taxon>
        <taxon>Pseudomonadati</taxon>
        <taxon>Pseudomonadota</taxon>
        <taxon>Gammaproteobacteria</taxon>
        <taxon>Alteromonadales</taxon>
        <taxon>Ferrimonadaceae</taxon>
        <taxon>Ferrimonas</taxon>
    </lineage>
</organism>
<dbReference type="PANTHER" id="PTHR48228:SF5">
    <property type="entry name" value="ALPHA-METHYLACYL-COA RACEMASE"/>
    <property type="match status" value="1"/>
</dbReference>
<evidence type="ECO:0000313" key="3">
    <source>
        <dbReference type="Proteomes" id="UP001499988"/>
    </source>
</evidence>
<sequence>MGPLTGYRIIEMVGIGPGPFAGMMLADMGAEVIAVERKVKGTAPQMPVDINRRGKRSIVLDLKSEGGKEALLKLVESSDALFEGFRPGVMEKLGLGPDTCLARNEKLVFGRMTGWGQDGPLANTAGHDINYIALSGALYSNGPGDRPPMPALNLVGDYGGGGMMLAFGLVCGLLESKGSGQGQVIDAAMTEGSAALMSLMFSLKGSGIWQEQRGINLFDGGCGYYGSFACADGEFVALGPIEAPFFAQFVELVGGDPEWLQWHSNPRKWHQLRQALTDLFATKPQSLWCQLLDGSDACFSPILPFWKAHEHPHAKARKSFVEIDGVMQPAPTPKFSRTAAPTPKAPSGRGEDGPALLSELGLSADDISELLS</sequence>
<dbReference type="SUPFAM" id="SSF89796">
    <property type="entry name" value="CoA-transferase family III (CaiB/BaiF)"/>
    <property type="match status" value="1"/>
</dbReference>
<gene>
    <name evidence="2" type="ORF">GCM10023333_05860</name>
</gene>
<dbReference type="InterPro" id="IPR023606">
    <property type="entry name" value="CoA-Trfase_III_dom_1_sf"/>
</dbReference>
<evidence type="ECO:0000313" key="2">
    <source>
        <dbReference type="EMBL" id="GAA4875415.1"/>
    </source>
</evidence>
<protein>
    <submittedName>
        <fullName evidence="2">CaiB/BaiF CoA-transferase family protein</fullName>
    </submittedName>
</protein>
<dbReference type="PANTHER" id="PTHR48228">
    <property type="entry name" value="SUCCINYL-COA--D-CITRAMALATE COA-TRANSFERASE"/>
    <property type="match status" value="1"/>
</dbReference>
<proteinExistence type="predicted"/>
<keyword evidence="3" id="KW-1185">Reference proteome</keyword>
<accession>A0ABP9EFP7</accession>
<dbReference type="Pfam" id="PF02515">
    <property type="entry name" value="CoA_transf_3"/>
    <property type="match status" value="1"/>
</dbReference>
<dbReference type="InterPro" id="IPR050509">
    <property type="entry name" value="CoA-transferase_III"/>
</dbReference>
<dbReference type="Gene3D" id="3.30.1540.10">
    <property type="entry name" value="formyl-coa transferase, domain 3"/>
    <property type="match status" value="1"/>
</dbReference>
<dbReference type="Proteomes" id="UP001499988">
    <property type="component" value="Unassembled WGS sequence"/>
</dbReference>
<dbReference type="InterPro" id="IPR044855">
    <property type="entry name" value="CoA-Trfase_III_dom3_sf"/>
</dbReference>
<comment type="caution">
    <text evidence="2">The sequence shown here is derived from an EMBL/GenBank/DDBJ whole genome shotgun (WGS) entry which is preliminary data.</text>
</comment>
<reference evidence="3" key="1">
    <citation type="journal article" date="2019" name="Int. J. Syst. Evol. Microbiol.">
        <title>The Global Catalogue of Microorganisms (GCM) 10K type strain sequencing project: providing services to taxonomists for standard genome sequencing and annotation.</title>
        <authorList>
            <consortium name="The Broad Institute Genomics Platform"/>
            <consortium name="The Broad Institute Genome Sequencing Center for Infectious Disease"/>
            <person name="Wu L."/>
            <person name="Ma J."/>
        </authorList>
    </citation>
    <scope>NUCLEOTIDE SEQUENCE [LARGE SCALE GENOMIC DNA]</scope>
    <source>
        <strain evidence="3">JCM 18401</strain>
    </source>
</reference>
<dbReference type="RefSeq" id="WP_345333237.1">
    <property type="nucleotide sequence ID" value="NZ_BAABJZ010000006.1"/>
</dbReference>
<dbReference type="InterPro" id="IPR003673">
    <property type="entry name" value="CoA-Trfase_fam_III"/>
</dbReference>